<sequence length="164" mass="18405">MGVIESVGGGKEQGTMVAARIESYVPEYILYHDPVRFGSEHFFGVPVKLTYSADHRGVKLESKLPSQKAMRKFAKRKNKNPLKTRITVKELKKIVEHHKQSMQANRPITPGLPAPNDILHRAMTVVNISATDVFSSHEPHLEEYSTGDGALLAMPMTFRPRKDL</sequence>
<keyword evidence="1" id="KW-1185">Reference proteome</keyword>
<dbReference type="Proteomes" id="UP000887566">
    <property type="component" value="Unplaced"/>
</dbReference>
<dbReference type="WBParaSite" id="PSAMB.scaffold11813size3119.g34447.t1">
    <property type="protein sequence ID" value="PSAMB.scaffold11813size3119.g34447.t1"/>
    <property type="gene ID" value="PSAMB.scaffold11813size3119.g34447"/>
</dbReference>
<proteinExistence type="predicted"/>
<protein>
    <submittedName>
        <fullName evidence="2">Uncharacterized protein</fullName>
    </submittedName>
</protein>
<evidence type="ECO:0000313" key="1">
    <source>
        <dbReference type="Proteomes" id="UP000887566"/>
    </source>
</evidence>
<reference evidence="2" key="1">
    <citation type="submission" date="2022-11" db="UniProtKB">
        <authorList>
            <consortium name="WormBaseParasite"/>
        </authorList>
    </citation>
    <scope>IDENTIFICATION</scope>
</reference>
<organism evidence="1 2">
    <name type="scientific">Plectus sambesii</name>
    <dbReference type="NCBI Taxonomy" id="2011161"/>
    <lineage>
        <taxon>Eukaryota</taxon>
        <taxon>Metazoa</taxon>
        <taxon>Ecdysozoa</taxon>
        <taxon>Nematoda</taxon>
        <taxon>Chromadorea</taxon>
        <taxon>Plectida</taxon>
        <taxon>Plectina</taxon>
        <taxon>Plectoidea</taxon>
        <taxon>Plectidae</taxon>
        <taxon>Plectus</taxon>
    </lineage>
</organism>
<name>A0A914UQX5_9BILA</name>
<accession>A0A914UQX5</accession>
<evidence type="ECO:0000313" key="2">
    <source>
        <dbReference type="WBParaSite" id="PSAMB.scaffold11813size3119.g34447.t1"/>
    </source>
</evidence>
<dbReference type="AlphaFoldDB" id="A0A914UQX5"/>